<gene>
    <name evidence="1" type="ORF">B0I32_104328</name>
</gene>
<dbReference type="SUPFAM" id="SSF56784">
    <property type="entry name" value="HAD-like"/>
    <property type="match status" value="1"/>
</dbReference>
<proteinExistence type="predicted"/>
<protein>
    <submittedName>
        <fullName evidence="1">Phosphoglycolate phosphatase</fullName>
    </submittedName>
</protein>
<reference evidence="1 2" key="1">
    <citation type="submission" date="2018-03" db="EMBL/GenBank/DDBJ databases">
        <title>Genomic Encyclopedia of Type Strains, Phase III (KMG-III): the genomes of soil and plant-associated and newly described type strains.</title>
        <authorList>
            <person name="Whitman W."/>
        </authorList>
    </citation>
    <scope>NUCLEOTIDE SEQUENCE [LARGE SCALE GENOMIC DNA]</scope>
    <source>
        <strain evidence="1 2">CGMCC 4.7104</strain>
    </source>
</reference>
<dbReference type="GO" id="GO:0008967">
    <property type="term" value="F:phosphoglycolate phosphatase activity"/>
    <property type="evidence" value="ECO:0007669"/>
    <property type="project" value="TreeGrafter"/>
</dbReference>
<dbReference type="Pfam" id="PF13419">
    <property type="entry name" value="HAD_2"/>
    <property type="match status" value="1"/>
</dbReference>
<dbReference type="AlphaFoldDB" id="A0A2T0N5C0"/>
<dbReference type="Proteomes" id="UP000238312">
    <property type="component" value="Unassembled WGS sequence"/>
</dbReference>
<comment type="caution">
    <text evidence="1">The sequence shown here is derived from an EMBL/GenBank/DDBJ whole genome shotgun (WGS) entry which is preliminary data.</text>
</comment>
<dbReference type="PANTHER" id="PTHR43434">
    <property type="entry name" value="PHOSPHOGLYCOLATE PHOSPHATASE"/>
    <property type="match status" value="1"/>
</dbReference>
<dbReference type="InterPro" id="IPR023198">
    <property type="entry name" value="PGP-like_dom2"/>
</dbReference>
<dbReference type="GO" id="GO:0005829">
    <property type="term" value="C:cytosol"/>
    <property type="evidence" value="ECO:0007669"/>
    <property type="project" value="TreeGrafter"/>
</dbReference>
<dbReference type="SFLD" id="SFLDS00003">
    <property type="entry name" value="Haloacid_Dehalogenase"/>
    <property type="match status" value="1"/>
</dbReference>
<name>A0A2T0N5C0_9ACTN</name>
<dbReference type="InterPro" id="IPR050155">
    <property type="entry name" value="HAD-like_hydrolase_sf"/>
</dbReference>
<dbReference type="PANTHER" id="PTHR43434:SF1">
    <property type="entry name" value="PHOSPHOGLYCOLATE PHOSPHATASE"/>
    <property type="match status" value="1"/>
</dbReference>
<dbReference type="EMBL" id="PVNG01000004">
    <property type="protein sequence ID" value="PRX67571.1"/>
    <property type="molecule type" value="Genomic_DNA"/>
</dbReference>
<evidence type="ECO:0000313" key="1">
    <source>
        <dbReference type="EMBL" id="PRX67571.1"/>
    </source>
</evidence>
<dbReference type="SFLD" id="SFLDG01129">
    <property type="entry name" value="C1.5:_HAD__Beta-PGM__Phosphata"/>
    <property type="match status" value="1"/>
</dbReference>
<sequence>MLDVDDTLCLTEAACFDLENDVLARLGREPMSRAAHVATWGQPLLQAMPRRSPGLDLDAFTAVYPEVLRAYVAAGRLDVVAPDNLRALDELAAAGRSLMLLTSRTEAEMEHLMAPGHALAGRIAAVYHAGNVRHGKPDARAFDELLAATGLEPRQCLYVGDSPGDAQAANGAGLRFAACLQSGLRQRADFAPHHVDAFLDAFPDLVHTVAHLETPAAAGCDHRRDEGEMRLLRDRR</sequence>
<keyword evidence="2" id="KW-1185">Reference proteome</keyword>
<evidence type="ECO:0000313" key="2">
    <source>
        <dbReference type="Proteomes" id="UP000238312"/>
    </source>
</evidence>
<dbReference type="InterPro" id="IPR036412">
    <property type="entry name" value="HAD-like_sf"/>
</dbReference>
<accession>A0A2T0N5C0</accession>
<dbReference type="Gene3D" id="3.40.50.1000">
    <property type="entry name" value="HAD superfamily/HAD-like"/>
    <property type="match status" value="1"/>
</dbReference>
<dbReference type="Gene3D" id="1.10.150.240">
    <property type="entry name" value="Putative phosphatase, domain 2"/>
    <property type="match status" value="1"/>
</dbReference>
<dbReference type="InterPro" id="IPR023214">
    <property type="entry name" value="HAD_sf"/>
</dbReference>
<dbReference type="GO" id="GO:0006281">
    <property type="term" value="P:DNA repair"/>
    <property type="evidence" value="ECO:0007669"/>
    <property type="project" value="TreeGrafter"/>
</dbReference>
<organism evidence="1 2">
    <name type="scientific">Nonomuraea fuscirosea</name>
    <dbReference type="NCBI Taxonomy" id="1291556"/>
    <lineage>
        <taxon>Bacteria</taxon>
        <taxon>Bacillati</taxon>
        <taxon>Actinomycetota</taxon>
        <taxon>Actinomycetes</taxon>
        <taxon>Streptosporangiales</taxon>
        <taxon>Streptosporangiaceae</taxon>
        <taxon>Nonomuraea</taxon>
    </lineage>
</organism>
<dbReference type="InterPro" id="IPR041492">
    <property type="entry name" value="HAD_2"/>
</dbReference>